<evidence type="ECO:0000313" key="4">
    <source>
        <dbReference type="Proteomes" id="UP000189981"/>
    </source>
</evidence>
<reference evidence="4" key="1">
    <citation type="submission" date="2017-02" db="EMBL/GenBank/DDBJ databases">
        <authorList>
            <person name="Varghese N."/>
            <person name="Submissions S."/>
        </authorList>
    </citation>
    <scope>NUCLEOTIDE SEQUENCE [LARGE SCALE GENOMIC DNA]</scope>
    <source>
        <strain evidence="4">DSM 22385</strain>
    </source>
</reference>
<dbReference type="InterPro" id="IPR023393">
    <property type="entry name" value="START-like_dom_sf"/>
</dbReference>
<feature type="domain" description="Activator of Hsp90 ATPase homologue 1/2-like C-terminal" evidence="2">
    <location>
        <begin position="11"/>
        <end position="136"/>
    </location>
</feature>
<protein>
    <submittedName>
        <fullName evidence="3">Activator of Hsp90 ATPase homolog 1-like protein</fullName>
    </submittedName>
</protein>
<dbReference type="Gene3D" id="3.30.530.20">
    <property type="match status" value="1"/>
</dbReference>
<dbReference type="AlphaFoldDB" id="A0A1T5BLH1"/>
<organism evidence="3 4">
    <name type="scientific">Daejeonella lutea</name>
    <dbReference type="NCBI Taxonomy" id="572036"/>
    <lineage>
        <taxon>Bacteria</taxon>
        <taxon>Pseudomonadati</taxon>
        <taxon>Bacteroidota</taxon>
        <taxon>Sphingobacteriia</taxon>
        <taxon>Sphingobacteriales</taxon>
        <taxon>Sphingobacteriaceae</taxon>
        <taxon>Daejeonella</taxon>
    </lineage>
</organism>
<gene>
    <name evidence="3" type="ORF">SAMN05661099_1606</name>
</gene>
<dbReference type="RefSeq" id="WP_079702062.1">
    <property type="nucleotide sequence ID" value="NZ_FUYR01000001.1"/>
</dbReference>
<evidence type="ECO:0000259" key="2">
    <source>
        <dbReference type="Pfam" id="PF08327"/>
    </source>
</evidence>
<proteinExistence type="inferred from homology"/>
<dbReference type="Proteomes" id="UP000189981">
    <property type="component" value="Unassembled WGS sequence"/>
</dbReference>
<dbReference type="SUPFAM" id="SSF55961">
    <property type="entry name" value="Bet v1-like"/>
    <property type="match status" value="1"/>
</dbReference>
<dbReference type="STRING" id="572036.SAMN05661099_1606"/>
<sequence>MEKLKFTKEINAPAQKVWKALWNEESYARWTESFNPNGTGSAMTSDWQVGGRTIFSDKEGNGMISTIKSMNEPTDVVFQHLGEIIKGVEDTTSEKVLNWAGSLESYHLTENNGTTTLTVQVETLKEWEKMMTDGFGKGLEIVKEISERVDG</sequence>
<keyword evidence="4" id="KW-1185">Reference proteome</keyword>
<name>A0A1T5BLH1_9SPHI</name>
<evidence type="ECO:0000313" key="3">
    <source>
        <dbReference type="EMBL" id="SKB48068.1"/>
    </source>
</evidence>
<dbReference type="InterPro" id="IPR013538">
    <property type="entry name" value="ASHA1/2-like_C"/>
</dbReference>
<dbReference type="Pfam" id="PF08327">
    <property type="entry name" value="AHSA1"/>
    <property type="match status" value="1"/>
</dbReference>
<dbReference type="EMBL" id="FUYR01000001">
    <property type="protein sequence ID" value="SKB48068.1"/>
    <property type="molecule type" value="Genomic_DNA"/>
</dbReference>
<accession>A0A1T5BLH1</accession>
<evidence type="ECO:0000256" key="1">
    <source>
        <dbReference type="ARBA" id="ARBA00006817"/>
    </source>
</evidence>
<comment type="similarity">
    <text evidence="1">Belongs to the AHA1 family.</text>
</comment>
<dbReference type="OrthoDB" id="384974at2"/>
<dbReference type="CDD" id="cd07814">
    <property type="entry name" value="SRPBCC_CalC_Aha1-like"/>
    <property type="match status" value="1"/>
</dbReference>